<name>A0A371CJJ6_9APHY</name>
<gene>
    <name evidence="1" type="ORF">OH76DRAFT_1490277</name>
</gene>
<organism evidence="1 2">
    <name type="scientific">Lentinus brumalis</name>
    <dbReference type="NCBI Taxonomy" id="2498619"/>
    <lineage>
        <taxon>Eukaryota</taxon>
        <taxon>Fungi</taxon>
        <taxon>Dikarya</taxon>
        <taxon>Basidiomycota</taxon>
        <taxon>Agaricomycotina</taxon>
        <taxon>Agaricomycetes</taxon>
        <taxon>Polyporales</taxon>
        <taxon>Polyporaceae</taxon>
        <taxon>Lentinus</taxon>
    </lineage>
</organism>
<proteinExistence type="predicted"/>
<dbReference type="InterPro" id="IPR011990">
    <property type="entry name" value="TPR-like_helical_dom_sf"/>
</dbReference>
<reference evidence="1 2" key="1">
    <citation type="journal article" date="2018" name="Biotechnol. Biofuels">
        <title>Integrative visual omics of the white-rot fungus Polyporus brumalis exposes the biotechnological potential of its oxidative enzymes for delignifying raw plant biomass.</title>
        <authorList>
            <person name="Miyauchi S."/>
            <person name="Rancon A."/>
            <person name="Drula E."/>
            <person name="Hage H."/>
            <person name="Chaduli D."/>
            <person name="Favel A."/>
            <person name="Grisel S."/>
            <person name="Henrissat B."/>
            <person name="Herpoel-Gimbert I."/>
            <person name="Ruiz-Duenas F.J."/>
            <person name="Chevret D."/>
            <person name="Hainaut M."/>
            <person name="Lin J."/>
            <person name="Wang M."/>
            <person name="Pangilinan J."/>
            <person name="Lipzen A."/>
            <person name="Lesage-Meessen L."/>
            <person name="Navarro D."/>
            <person name="Riley R."/>
            <person name="Grigoriev I.V."/>
            <person name="Zhou S."/>
            <person name="Raouche S."/>
            <person name="Rosso M.N."/>
        </authorList>
    </citation>
    <scope>NUCLEOTIDE SEQUENCE [LARGE SCALE GENOMIC DNA]</scope>
    <source>
        <strain evidence="1 2">BRFM 1820</strain>
    </source>
</reference>
<dbReference type="NCBIfam" id="TIGR00756">
    <property type="entry name" value="PPR"/>
    <property type="match status" value="1"/>
</dbReference>
<dbReference type="InterPro" id="IPR002885">
    <property type="entry name" value="PPR_rpt"/>
</dbReference>
<keyword evidence="2" id="KW-1185">Reference proteome</keyword>
<protein>
    <submittedName>
        <fullName evidence="1">Uncharacterized protein</fullName>
    </submittedName>
</protein>
<evidence type="ECO:0000313" key="1">
    <source>
        <dbReference type="EMBL" id="RDX40449.1"/>
    </source>
</evidence>
<dbReference type="STRING" id="139420.A0A371CJJ6"/>
<dbReference type="Proteomes" id="UP000256964">
    <property type="component" value="Unassembled WGS sequence"/>
</dbReference>
<accession>A0A371CJJ6</accession>
<dbReference type="OrthoDB" id="185373at2759"/>
<dbReference type="AlphaFoldDB" id="A0A371CJJ6"/>
<evidence type="ECO:0000313" key="2">
    <source>
        <dbReference type="Proteomes" id="UP000256964"/>
    </source>
</evidence>
<dbReference type="Gene3D" id="1.25.40.10">
    <property type="entry name" value="Tetratricopeptide repeat domain"/>
    <property type="match status" value="1"/>
</dbReference>
<dbReference type="EMBL" id="KZ857555">
    <property type="protein sequence ID" value="RDX40449.1"/>
    <property type="molecule type" value="Genomic_DNA"/>
</dbReference>
<sequence length="806" mass="91474">MWRSALRTHLRVLRPPSRQYALDVSPTGSLRKKIFFATPSSIFETYREHCPHPDLIHLETLLSVPHSNPDEQSAATSTTEDSWVSIVQQPTLASALDGVNNVLAHHASSGSGTRLRLPTYVVLSVLMKEPTTPAEVFAAYRLAQSQPPRDTTELGPLVMLLSAYWLVKHRMYAPLRGVVLRTLQYKHVLHAYQISLFLRIIGQADTSRELQKMIFILLDVAVKRELDLGVRTYRVLLENPAATSAVAKLVEYHMRSRRYAPNLAHTRAFVRIYGRAGRRTMAARHWRRIRAAEYYGPKAEYAMKRKLQSRMLEDYMRSFKNPKKVNLYIKYLLKRTARAMADSEASQSVPPPTLPRPDGISHRLWLQTLRTAAETTSVPEEELLAKFNAGKDHVGSPQKTLFAYFLVIKGLVRRRKYMEANRLLEDVLPMKDQFDGPKLTMAVEALTLANKPTDAFRLLLEFVRKQESAPSVASEHVQDVTEWKSAVYSPRGPLVDTRAINTFMICLFRARRPDVVFYIWDTMPQVFGVEPDSATFAILLKAARYARKFEGALQVAIADFGMGRILPRAREAELNPQRLGRDEAVAGLEALLASGERRVTGFWRGERAGEVALRVAWQVLVGNWPVLGTFTAPFQAIRRSADGPAASPITDLFHSFAGGSVETQAEMDTARGSARPYDGDGRTFFSIVPDDTAFRALLDLLAAEERAHQVPLVLVWMRYLRVWPSRDTLATALVYWGEVALEGPWVQRVREWRARERGAEDSEYIRGVKWVTKWVGRRNVPRKDETYRALARVRWFRDSQAIGQGE</sequence>